<dbReference type="Pfam" id="PF13828">
    <property type="entry name" value="DUF4190"/>
    <property type="match status" value="1"/>
</dbReference>
<keyword evidence="2" id="KW-0812">Transmembrane</keyword>
<keyword evidence="2" id="KW-0472">Membrane</keyword>
<feature type="domain" description="DUF4190" evidence="3">
    <location>
        <begin position="192"/>
        <end position="252"/>
    </location>
</feature>
<dbReference type="EMBL" id="AMRA01000093">
    <property type="protein sequence ID" value="EKF22777.1"/>
    <property type="molecule type" value="Genomic_DNA"/>
</dbReference>
<evidence type="ECO:0000259" key="3">
    <source>
        <dbReference type="Pfam" id="PF13828"/>
    </source>
</evidence>
<comment type="caution">
    <text evidence="4">The sequence shown here is derived from an EMBL/GenBank/DDBJ whole genome shotgun (WGS) entry which is preliminary data.</text>
</comment>
<reference evidence="4 5" key="1">
    <citation type="journal article" date="2012" name="J. Bacteriol.">
        <title>Genome sequence of Mycobacterium hassiacum DSM 44199, a rare source of heat-stable mycobacterial proteins.</title>
        <authorList>
            <person name="Tiago I."/>
            <person name="Maranha A."/>
            <person name="Mendes V."/>
            <person name="Alarico S."/>
            <person name="Moynihan P.J."/>
            <person name="Clarke A.J."/>
            <person name="Macedo-Ribeiro S."/>
            <person name="Pereira P.J."/>
            <person name="Empadinhas N."/>
        </authorList>
    </citation>
    <scope>NUCLEOTIDE SEQUENCE [LARGE SCALE GENOMIC DNA]</scope>
    <source>
        <strain evidence="5">DSM 44199 / CIP 105218 / JCM 12690 / 3849</strain>
    </source>
</reference>
<evidence type="ECO:0000313" key="4">
    <source>
        <dbReference type="EMBL" id="EKF22777.1"/>
    </source>
</evidence>
<sequence length="260" mass="26401">MTMTNPDHGAGRSASASSGDGPNEGAYEPPPNGREAPPIEQVLGGYAPTQHLPARSAEGAPSTPGSDLPPAYQPPHYRREDYQTGPAYEPTQIAPQVDPEPWAAPETGLPPAYEQSGYPAPPADYPGDPGFLAPGGYPPQTGSPLYPRPEFGASPPGWGAPPPAYPPPAYPAPGYPQPGYGPYPPPTPTNGLAIASLVCSMLGLICGCVFSVPGIVLGLIALNQTKTSGGEGRGLAIAGIALSCAGLLLFMALMVAAAIG</sequence>
<dbReference type="AlphaFoldDB" id="K5BE93"/>
<proteinExistence type="predicted"/>
<dbReference type="STRING" id="1122247.GCA_000379865_00518"/>
<dbReference type="eggNOG" id="ENOG5033A46">
    <property type="taxonomic scope" value="Bacteria"/>
</dbReference>
<evidence type="ECO:0000313" key="5">
    <source>
        <dbReference type="Proteomes" id="UP000006265"/>
    </source>
</evidence>
<dbReference type="OrthoDB" id="4462868at2"/>
<keyword evidence="2" id="KW-1133">Transmembrane helix</keyword>
<dbReference type="PATRIC" id="fig|1122247.3.peg.3085"/>
<protein>
    <recommendedName>
        <fullName evidence="3">DUF4190 domain-containing protein</fullName>
    </recommendedName>
</protein>
<gene>
    <name evidence="4" type="ORF">C731_3217</name>
</gene>
<name>K5BE93_MYCHD</name>
<dbReference type="Proteomes" id="UP000006265">
    <property type="component" value="Unassembled WGS sequence"/>
</dbReference>
<keyword evidence="5" id="KW-1185">Reference proteome</keyword>
<feature type="compositionally biased region" description="Low complexity" evidence="1">
    <location>
        <begin position="11"/>
        <end position="21"/>
    </location>
</feature>
<feature type="transmembrane region" description="Helical" evidence="2">
    <location>
        <begin position="192"/>
        <end position="222"/>
    </location>
</feature>
<dbReference type="InterPro" id="IPR025241">
    <property type="entry name" value="DUF4190"/>
</dbReference>
<evidence type="ECO:0000256" key="1">
    <source>
        <dbReference type="SAM" id="MobiDB-lite"/>
    </source>
</evidence>
<evidence type="ECO:0000256" key="2">
    <source>
        <dbReference type="SAM" id="Phobius"/>
    </source>
</evidence>
<feature type="transmembrane region" description="Helical" evidence="2">
    <location>
        <begin position="234"/>
        <end position="259"/>
    </location>
</feature>
<feature type="region of interest" description="Disordered" evidence="1">
    <location>
        <begin position="1"/>
        <end position="159"/>
    </location>
</feature>
<accession>K5BE93</accession>
<organism evidence="4 5">
    <name type="scientific">Mycolicibacterium hassiacum (strain DSM 44199 / CIP 105218 / JCM 12690 / 3849)</name>
    <name type="common">Mycobacterium hassiacum</name>
    <dbReference type="NCBI Taxonomy" id="1122247"/>
    <lineage>
        <taxon>Bacteria</taxon>
        <taxon>Bacillati</taxon>
        <taxon>Actinomycetota</taxon>
        <taxon>Actinomycetes</taxon>
        <taxon>Mycobacteriales</taxon>
        <taxon>Mycobacteriaceae</taxon>
        <taxon>Mycolicibacterium</taxon>
    </lineage>
</organism>